<protein>
    <submittedName>
        <fullName evidence="1">Uncharacterized protein</fullName>
    </submittedName>
</protein>
<keyword evidence="2" id="KW-1185">Reference proteome</keyword>
<geneLocation type="plasmid" evidence="1 2">
    <name>pSMR1-1</name>
</geneLocation>
<reference evidence="1 2" key="1">
    <citation type="submission" date="2017-07" db="EMBL/GenBank/DDBJ databases">
        <title>Genome Sequence of Sulfitobacter pseudonitzschiae Strain SMR1 Isolated from a culture of the Diatom Skeletonema marinoi.</title>
        <authorList>
            <person name="Topel M."/>
            <person name="Pinder M.I.M."/>
            <person name="Johansson O.N."/>
            <person name="Kourtchenko O."/>
            <person name="Godhe A."/>
            <person name="Clarke A.K."/>
        </authorList>
    </citation>
    <scope>NUCLEOTIDE SEQUENCE [LARGE SCALE GENOMIC DNA]</scope>
    <source>
        <strain evidence="1 2">SMR1</strain>
        <plasmid evidence="1 2">pSMR1-1</plasmid>
    </source>
</reference>
<organism evidence="1 2">
    <name type="scientific">Pseudosulfitobacter pseudonitzschiae</name>
    <dbReference type="NCBI Taxonomy" id="1402135"/>
    <lineage>
        <taxon>Bacteria</taxon>
        <taxon>Pseudomonadati</taxon>
        <taxon>Pseudomonadota</taxon>
        <taxon>Alphaproteobacteria</taxon>
        <taxon>Rhodobacterales</taxon>
        <taxon>Roseobacteraceae</taxon>
        <taxon>Pseudosulfitobacter</taxon>
    </lineage>
</organism>
<dbReference type="AlphaFoldDB" id="A0A221K6S8"/>
<sequence length="567" mass="61976">MANILKFPETSGGVKRLAFLQDGDDILHFDDQTLANDHTFPLPKAKSYRDLGKLRAKDWSNQELANLFRVKRLLDAAGVPNEIDRGITDEGDPWFLFCDGNGEVYIHLCRLDGVYLLDSPNISQPLRGRDFNALIEEFTRRRAPAEGDAPDTQRVVRLGRNGKVFLHPSTILAALIWTLFLAAEELVLILPEESAGSPVPDLPGDLVPGSGPWDTEFDPLQLTLQDQGMQDDAVRQDGVLIRDAHDTEAFTEEKLGQNTYAIGLSAIAISLGFMSETQVPDVDAMTPESILAMIAGQESAAGDGMDDLGFAQTGMQDFLAALTRFFDEVSLAGRDGKEATTSDIEVHQDANVQGHVSAFVEGLATQVSAFLEAQEQLRDTGKPTVETARATATPEVEAVQDALAETAITYAQDTDQMAQMLSRFGLENVSENLETNAREYTFDNNAVVATFDVSASELEKARDLITGPPETGKPAQDVIDVDFGGASGQKNQFQLYDDEAFAFISFLMSKDNDLEMIVVGNELILLDPEIFNVAVEDTFTASWTLDNGEIISTIGLRSDYEAYDLVV</sequence>
<dbReference type="EMBL" id="CP022416">
    <property type="protein sequence ID" value="ASM74701.1"/>
    <property type="molecule type" value="Genomic_DNA"/>
</dbReference>
<gene>
    <name evidence="1" type="ORF">SULPSESMR1_05007</name>
</gene>
<name>A0A221K6S8_9RHOB</name>
<dbReference type="OrthoDB" id="7182023at2"/>
<accession>A0A221K6S8</accession>
<evidence type="ECO:0000313" key="1">
    <source>
        <dbReference type="EMBL" id="ASM74701.1"/>
    </source>
</evidence>
<dbReference type="Proteomes" id="UP000199754">
    <property type="component" value="Plasmid pSMR1-1"/>
</dbReference>
<dbReference type="RefSeq" id="WP_089422721.1">
    <property type="nucleotide sequence ID" value="NZ_CP022416.1"/>
</dbReference>
<keyword evidence="1" id="KW-0614">Plasmid</keyword>
<evidence type="ECO:0000313" key="2">
    <source>
        <dbReference type="Proteomes" id="UP000199754"/>
    </source>
</evidence>
<proteinExistence type="predicted"/>
<dbReference type="KEGG" id="spse:SULPSESMR1_05007"/>